<dbReference type="RefSeq" id="XP_022467482.1">
    <property type="nucleotide sequence ID" value="XM_022626003.1"/>
</dbReference>
<dbReference type="Proteomes" id="UP000176998">
    <property type="component" value="Unassembled WGS sequence"/>
</dbReference>
<accession>A0A1G4AMJ7</accession>
<gene>
    <name evidence="2" type="ORF">CORC01_14392</name>
</gene>
<name>A0A1G4AMJ7_9PEZI</name>
<dbReference type="AlphaFoldDB" id="A0A1G4AMJ7"/>
<evidence type="ECO:0000313" key="3">
    <source>
        <dbReference type="Proteomes" id="UP000176998"/>
    </source>
</evidence>
<evidence type="ECO:0000313" key="2">
    <source>
        <dbReference type="EMBL" id="OHE90305.1"/>
    </source>
</evidence>
<evidence type="ECO:0000256" key="1">
    <source>
        <dbReference type="SAM" id="MobiDB-lite"/>
    </source>
</evidence>
<feature type="compositionally biased region" description="Polar residues" evidence="1">
    <location>
        <begin position="11"/>
        <end position="22"/>
    </location>
</feature>
<protein>
    <submittedName>
        <fullName evidence="2">Uncharacterized protein</fullName>
    </submittedName>
</protein>
<feature type="region of interest" description="Disordered" evidence="1">
    <location>
        <begin position="1"/>
        <end position="36"/>
    </location>
</feature>
<proteinExistence type="predicted"/>
<dbReference type="EMBL" id="MJBS01000282">
    <property type="protein sequence ID" value="OHE90305.1"/>
    <property type="molecule type" value="Genomic_DNA"/>
</dbReference>
<dbReference type="GeneID" id="34567513"/>
<reference evidence="2 3" key="1">
    <citation type="submission" date="2016-09" db="EMBL/GenBank/DDBJ databases">
        <authorList>
            <person name="Capua I."/>
            <person name="De Benedictis P."/>
            <person name="Joannis T."/>
            <person name="Lombin L.H."/>
            <person name="Cattoli G."/>
        </authorList>
    </citation>
    <scope>NUCLEOTIDE SEQUENCE [LARGE SCALE GENOMIC DNA]</scope>
    <source>
        <strain evidence="2 3">IMI 309357</strain>
    </source>
</reference>
<sequence length="106" mass="11766">MATSKPRVVPTSESLDDSNGSQDQDRHEIQDGESTTRVFPELQDKVDCVIVAIETAVDNMIKENAVWFKTTAWLLDDLYWNVNSLAIAVEATAALTTPWDDIARLG</sequence>
<comment type="caution">
    <text evidence="2">The sequence shown here is derived from an EMBL/GenBank/DDBJ whole genome shotgun (WGS) entry which is preliminary data.</text>
</comment>
<dbReference type="OrthoDB" id="10436602at2759"/>
<organism evidence="2 3">
    <name type="scientific">Colletotrichum orchidophilum</name>
    <dbReference type="NCBI Taxonomy" id="1209926"/>
    <lineage>
        <taxon>Eukaryota</taxon>
        <taxon>Fungi</taxon>
        <taxon>Dikarya</taxon>
        <taxon>Ascomycota</taxon>
        <taxon>Pezizomycotina</taxon>
        <taxon>Sordariomycetes</taxon>
        <taxon>Hypocreomycetidae</taxon>
        <taxon>Glomerellales</taxon>
        <taxon>Glomerellaceae</taxon>
        <taxon>Colletotrichum</taxon>
    </lineage>
</organism>
<keyword evidence="3" id="KW-1185">Reference proteome</keyword>